<dbReference type="PANTHER" id="PTHR33529">
    <property type="entry name" value="SLR0882 PROTEIN-RELATED"/>
    <property type="match status" value="1"/>
</dbReference>
<evidence type="ECO:0000256" key="10">
    <source>
        <dbReference type="ARBA" id="ARBA00023136"/>
    </source>
</evidence>
<keyword evidence="10 12" id="KW-0472">Membrane</keyword>
<dbReference type="OrthoDB" id="9778062at2"/>
<comment type="subunit">
    <text evidence="11">Component of the lipopolysaccharide transport and assembly complex. The LptBFG transporter is composed of two ATP-binding proteins (LptB) and two transmembrane proteins (LptF and LptG).</text>
</comment>
<comment type="similarity">
    <text evidence="3">Belongs to the LptF/LptG family.</text>
</comment>
<dbReference type="GO" id="GO:0055085">
    <property type="term" value="P:transmembrane transport"/>
    <property type="evidence" value="ECO:0007669"/>
    <property type="project" value="InterPro"/>
</dbReference>
<protein>
    <recommendedName>
        <fullName evidence="4">Lipopolysaccharide export system permease protein LptF</fullName>
    </recommendedName>
</protein>
<dbReference type="NCBIfam" id="TIGR04407">
    <property type="entry name" value="LptF_YjgP"/>
    <property type="match status" value="1"/>
</dbReference>
<dbReference type="InterPro" id="IPR030922">
    <property type="entry name" value="LptF"/>
</dbReference>
<evidence type="ECO:0000256" key="7">
    <source>
        <dbReference type="ARBA" id="ARBA00022519"/>
    </source>
</evidence>
<dbReference type="GO" id="GO:0043190">
    <property type="term" value="C:ATP-binding cassette (ABC) transporter complex"/>
    <property type="evidence" value="ECO:0007669"/>
    <property type="project" value="InterPro"/>
</dbReference>
<feature type="transmembrane region" description="Helical" evidence="12">
    <location>
        <begin position="69"/>
        <end position="94"/>
    </location>
</feature>
<keyword evidence="9 12" id="KW-1133">Transmembrane helix</keyword>
<accession>A0A177NBM0</accession>
<proteinExistence type="inferred from homology"/>
<evidence type="ECO:0000256" key="3">
    <source>
        <dbReference type="ARBA" id="ARBA00007725"/>
    </source>
</evidence>
<evidence type="ECO:0000256" key="9">
    <source>
        <dbReference type="ARBA" id="ARBA00022989"/>
    </source>
</evidence>
<evidence type="ECO:0000256" key="6">
    <source>
        <dbReference type="ARBA" id="ARBA00022475"/>
    </source>
</evidence>
<feature type="transmembrane region" description="Helical" evidence="12">
    <location>
        <begin position="343"/>
        <end position="363"/>
    </location>
</feature>
<feature type="transmembrane region" description="Helical" evidence="12">
    <location>
        <begin position="307"/>
        <end position="323"/>
    </location>
</feature>
<keyword evidence="14" id="KW-1185">Reference proteome</keyword>
<feature type="transmembrane region" description="Helical" evidence="12">
    <location>
        <begin position="283"/>
        <end position="300"/>
    </location>
</feature>
<dbReference type="InterPro" id="IPR005495">
    <property type="entry name" value="LptG/LptF_permease"/>
</dbReference>
<dbReference type="STRING" id="980561.A1359_00775"/>
<organism evidence="13 14">
    <name type="scientific">Methylomonas lenta</name>
    <dbReference type="NCBI Taxonomy" id="980561"/>
    <lineage>
        <taxon>Bacteria</taxon>
        <taxon>Pseudomonadati</taxon>
        <taxon>Pseudomonadota</taxon>
        <taxon>Gammaproteobacteria</taxon>
        <taxon>Methylococcales</taxon>
        <taxon>Methylococcaceae</taxon>
        <taxon>Methylomonas</taxon>
    </lineage>
</organism>
<dbReference type="Pfam" id="PF03739">
    <property type="entry name" value="LptF_LptG"/>
    <property type="match status" value="1"/>
</dbReference>
<evidence type="ECO:0000256" key="12">
    <source>
        <dbReference type="SAM" id="Phobius"/>
    </source>
</evidence>
<evidence type="ECO:0000256" key="2">
    <source>
        <dbReference type="ARBA" id="ARBA00004429"/>
    </source>
</evidence>
<dbReference type="AlphaFoldDB" id="A0A177NBM0"/>
<name>A0A177NBM0_9GAMM</name>
<evidence type="ECO:0000256" key="11">
    <source>
        <dbReference type="ARBA" id="ARBA00026081"/>
    </source>
</evidence>
<comment type="caution">
    <text evidence="13">The sequence shown here is derived from an EMBL/GenBank/DDBJ whole genome shotgun (WGS) entry which is preliminary data.</text>
</comment>
<dbReference type="Proteomes" id="UP000078476">
    <property type="component" value="Unassembled WGS sequence"/>
</dbReference>
<dbReference type="EMBL" id="LUUI01000102">
    <property type="protein sequence ID" value="OAI15456.1"/>
    <property type="molecule type" value="Genomic_DNA"/>
</dbReference>
<evidence type="ECO:0000256" key="5">
    <source>
        <dbReference type="ARBA" id="ARBA00022448"/>
    </source>
</evidence>
<feature type="transmembrane region" description="Helical" evidence="12">
    <location>
        <begin position="115"/>
        <end position="141"/>
    </location>
</feature>
<comment type="subcellular location">
    <subcellularLocation>
        <location evidence="2">Cell inner membrane</location>
        <topology evidence="2">Multi-pass membrane protein</topology>
    </subcellularLocation>
</comment>
<dbReference type="PANTHER" id="PTHR33529:SF7">
    <property type="entry name" value="LIPOPOLYSACCHARIDE EXPORT SYSTEM PERMEASE PROTEIN LPTF"/>
    <property type="match status" value="1"/>
</dbReference>
<keyword evidence="7" id="KW-0997">Cell inner membrane</keyword>
<keyword evidence="8 12" id="KW-0812">Transmembrane</keyword>
<evidence type="ECO:0000256" key="1">
    <source>
        <dbReference type="ARBA" id="ARBA00002265"/>
    </source>
</evidence>
<keyword evidence="5" id="KW-0813">Transport</keyword>
<keyword evidence="6" id="KW-1003">Cell membrane</keyword>
<sequence length="377" mass="41810">MSIDKPLPSAGKPFRLFTVLDKMIIKDLFKTVFSVLTVLVVIIVSRKFIKILAQAIEGNIATETVLSLLGLKIVIAATTFLPAALFMAVLMILGRMHREQEMAAIASAGGGVFTIYRAVFWLVVPLSICAAGLSMIASPWAEAQTEKLMHQDEENADVRGISAGRFSEYSSGELIFYTEKVDQFGKMHNVFVQNKQGEKLGVVNADYGRMEFLPGGLYLILEQGERVQGIPGQKDFTIETFKEYAVLVEKKAVAFMPRLEALPTEKIWKSTTINEIALMQDRLNAPMGVLLLAFLAVPLAKSSPRGGVYGSVLIAFGIYFSYANLQRVNHSWVISGIVPSWLGYFWVEAILAAIGFLMLIRLYNWKWLLLKLTGKVS</sequence>
<evidence type="ECO:0000256" key="4">
    <source>
        <dbReference type="ARBA" id="ARBA00014213"/>
    </source>
</evidence>
<dbReference type="RefSeq" id="WP_066982388.1">
    <property type="nucleotide sequence ID" value="NZ_LUUI01000102.1"/>
</dbReference>
<comment type="function">
    <text evidence="1">Part of the ABC transporter complex LptBFG involved in the translocation of lipopolysaccharide (LPS) from the inner membrane to the outer membrane.</text>
</comment>
<reference evidence="13 14" key="1">
    <citation type="submission" date="2016-03" db="EMBL/GenBank/DDBJ databases">
        <authorList>
            <person name="Ploux O."/>
        </authorList>
    </citation>
    <scope>NUCLEOTIDE SEQUENCE [LARGE SCALE GENOMIC DNA]</scope>
    <source>
        <strain evidence="13 14">R-45370</strain>
    </source>
</reference>
<evidence type="ECO:0000313" key="14">
    <source>
        <dbReference type="Proteomes" id="UP000078476"/>
    </source>
</evidence>
<feature type="transmembrane region" description="Helical" evidence="12">
    <location>
        <begin position="28"/>
        <end position="49"/>
    </location>
</feature>
<evidence type="ECO:0000313" key="13">
    <source>
        <dbReference type="EMBL" id="OAI15456.1"/>
    </source>
</evidence>
<dbReference type="GO" id="GO:0015920">
    <property type="term" value="P:lipopolysaccharide transport"/>
    <property type="evidence" value="ECO:0007669"/>
    <property type="project" value="TreeGrafter"/>
</dbReference>
<gene>
    <name evidence="13" type="ORF">A1359_00775</name>
</gene>
<evidence type="ECO:0000256" key="8">
    <source>
        <dbReference type="ARBA" id="ARBA00022692"/>
    </source>
</evidence>